<evidence type="ECO:0000256" key="1">
    <source>
        <dbReference type="ARBA" id="ARBA00004613"/>
    </source>
</evidence>
<evidence type="ECO:0000313" key="5">
    <source>
        <dbReference type="EMBL" id="KAL2542583.1"/>
    </source>
</evidence>
<evidence type="ECO:0000256" key="4">
    <source>
        <dbReference type="ARBA" id="ARBA00022737"/>
    </source>
</evidence>
<name>A0ABD1W197_9LAMI</name>
<dbReference type="PANTHER" id="PTHR32093:SF120">
    <property type="entry name" value="LEUCINE-RICH REPEAT EXTENSIN-LIKE PROTEIN 3-RELATED"/>
    <property type="match status" value="1"/>
</dbReference>
<dbReference type="Gene3D" id="3.80.10.10">
    <property type="entry name" value="Ribonuclease Inhibitor"/>
    <property type="match status" value="1"/>
</dbReference>
<accession>A0ABD1W197</accession>
<comment type="caution">
    <text evidence="5">The sequence shown here is derived from an EMBL/GenBank/DDBJ whole genome shotgun (WGS) entry which is preliminary data.</text>
</comment>
<dbReference type="EMBL" id="JBFOLK010000001">
    <property type="protein sequence ID" value="KAL2542583.1"/>
    <property type="molecule type" value="Genomic_DNA"/>
</dbReference>
<comment type="subcellular location">
    <subcellularLocation>
        <location evidence="1">Secreted</location>
    </subcellularLocation>
</comment>
<keyword evidence="4" id="KW-0677">Repeat</keyword>
<dbReference type="InterPro" id="IPR051582">
    <property type="entry name" value="LRR_extensin-like_regulator"/>
</dbReference>
<dbReference type="PANTHER" id="PTHR32093">
    <property type="entry name" value="LEUCINE-RICH REPEAT EXTENSIN-LIKE PROTEIN 3-RELATED"/>
    <property type="match status" value="1"/>
</dbReference>
<organism evidence="5 6">
    <name type="scientific">Abeliophyllum distichum</name>
    <dbReference type="NCBI Taxonomy" id="126358"/>
    <lineage>
        <taxon>Eukaryota</taxon>
        <taxon>Viridiplantae</taxon>
        <taxon>Streptophyta</taxon>
        <taxon>Embryophyta</taxon>
        <taxon>Tracheophyta</taxon>
        <taxon>Spermatophyta</taxon>
        <taxon>Magnoliopsida</taxon>
        <taxon>eudicotyledons</taxon>
        <taxon>Gunneridae</taxon>
        <taxon>Pentapetalae</taxon>
        <taxon>asterids</taxon>
        <taxon>lamiids</taxon>
        <taxon>Lamiales</taxon>
        <taxon>Oleaceae</taxon>
        <taxon>Forsythieae</taxon>
        <taxon>Abeliophyllum</taxon>
    </lineage>
</organism>
<dbReference type="SUPFAM" id="SSF52058">
    <property type="entry name" value="L domain-like"/>
    <property type="match status" value="1"/>
</dbReference>
<reference evidence="6" key="1">
    <citation type="submission" date="2024-07" db="EMBL/GenBank/DDBJ databases">
        <title>Two chromosome-level genome assemblies of Korean endemic species Abeliophyllum distichum and Forsythia ovata (Oleaceae).</title>
        <authorList>
            <person name="Jang H."/>
        </authorList>
    </citation>
    <scope>NUCLEOTIDE SEQUENCE [LARGE SCALE GENOMIC DNA]</scope>
</reference>
<gene>
    <name evidence="5" type="ORF">Adt_03561</name>
</gene>
<protein>
    <submittedName>
        <fullName evidence="5">Leucine-rich repeat extensin-like protein 4</fullName>
    </submittedName>
</protein>
<evidence type="ECO:0000256" key="2">
    <source>
        <dbReference type="ARBA" id="ARBA00022525"/>
    </source>
</evidence>
<sequence>MSFKLAFFSVWNKPFSHIPQNITGNWVESGVCNYTGVYYAPAPDNPSIRIGSDLNHGDIVGYLPEELGRLTDLGVFHINLNRFCGTVPRKFKSLQILLELD</sequence>
<keyword evidence="3" id="KW-0732">Signal</keyword>
<evidence type="ECO:0000256" key="3">
    <source>
        <dbReference type="ARBA" id="ARBA00022729"/>
    </source>
</evidence>
<keyword evidence="2" id="KW-0964">Secreted</keyword>
<dbReference type="Proteomes" id="UP001604336">
    <property type="component" value="Unassembled WGS sequence"/>
</dbReference>
<dbReference type="InterPro" id="IPR032675">
    <property type="entry name" value="LRR_dom_sf"/>
</dbReference>
<keyword evidence="6" id="KW-1185">Reference proteome</keyword>
<dbReference type="GO" id="GO:0005576">
    <property type="term" value="C:extracellular region"/>
    <property type="evidence" value="ECO:0007669"/>
    <property type="project" value="UniProtKB-SubCell"/>
</dbReference>
<dbReference type="AlphaFoldDB" id="A0ABD1W197"/>
<evidence type="ECO:0000313" key="6">
    <source>
        <dbReference type="Proteomes" id="UP001604336"/>
    </source>
</evidence>
<proteinExistence type="predicted"/>